<evidence type="ECO:0000256" key="2">
    <source>
        <dbReference type="SAM" id="Phobius"/>
    </source>
</evidence>
<dbReference type="Proteomes" id="UP000005408">
    <property type="component" value="Unassembled WGS sequence"/>
</dbReference>
<feature type="transmembrane region" description="Helical" evidence="2">
    <location>
        <begin position="362"/>
        <end position="389"/>
    </location>
</feature>
<evidence type="ECO:0000256" key="3">
    <source>
        <dbReference type="SAM" id="SignalP"/>
    </source>
</evidence>
<dbReference type="AlphaFoldDB" id="A0A8W8IYS2"/>
<evidence type="ECO:0008006" key="6">
    <source>
        <dbReference type="Google" id="ProtNLM"/>
    </source>
</evidence>
<evidence type="ECO:0000313" key="5">
    <source>
        <dbReference type="Proteomes" id="UP000005408"/>
    </source>
</evidence>
<organism evidence="4 5">
    <name type="scientific">Magallana gigas</name>
    <name type="common">Pacific oyster</name>
    <name type="synonym">Crassostrea gigas</name>
    <dbReference type="NCBI Taxonomy" id="29159"/>
    <lineage>
        <taxon>Eukaryota</taxon>
        <taxon>Metazoa</taxon>
        <taxon>Spiralia</taxon>
        <taxon>Lophotrochozoa</taxon>
        <taxon>Mollusca</taxon>
        <taxon>Bivalvia</taxon>
        <taxon>Autobranchia</taxon>
        <taxon>Pteriomorphia</taxon>
        <taxon>Ostreida</taxon>
        <taxon>Ostreoidea</taxon>
        <taxon>Ostreidae</taxon>
        <taxon>Magallana</taxon>
    </lineage>
</organism>
<feature type="signal peptide" evidence="3">
    <location>
        <begin position="1"/>
        <end position="21"/>
    </location>
</feature>
<feature type="compositionally biased region" description="Polar residues" evidence="1">
    <location>
        <begin position="402"/>
        <end position="420"/>
    </location>
</feature>
<feature type="chain" id="PRO_5036492265" description="C-type lectin domain-containing protein" evidence="3">
    <location>
        <begin position="22"/>
        <end position="548"/>
    </location>
</feature>
<keyword evidence="5" id="KW-1185">Reference proteome</keyword>
<evidence type="ECO:0000256" key="1">
    <source>
        <dbReference type="SAM" id="MobiDB-lite"/>
    </source>
</evidence>
<feature type="region of interest" description="Disordered" evidence="1">
    <location>
        <begin position="396"/>
        <end position="495"/>
    </location>
</feature>
<sequence length="548" mass="60699">MEKEVIVLLSLVARLCSWVACEEADTEVIILDQSQSWGDGHRECHDRNGSLLTQEEAKSVDWNTMLNGNQSEQELWTGMHQYQSDWLGAIGWVFDSSIRNVAGVTFEMDISSPGACQELCRTSLYAITNGSTCLCIPDSNNQAFTIYSNRASSWKRCDNSETPNTCGGKQIDFDIASLYGDLEYVLQGVTVSETNGHCATARCSSTSGSPTVQGFDCQANLLYNCEQSAETSRSPWDQAYESCLTVSSLYVTQISWCSTFVQTPRMARASYWVGLKRQNYTRSDRGDVEFNSVQKCQSCYTSGSCEFQTDCQSVKKLVPCKVPASDTPTTTLQTIYLETAATTSDQSTREIISAVKTPEDDFPLLLVLFAAIGGAVGILLLVISVVTCVRLRSKRNRKRTDNSVPNGGDATTQRQNTTIDLNLKDLNHRGQGYSDRDTYDHIESKGPTNGRGEGSKSDNQNIYHHLRTKTDRSDESESNMYDVSGGNGRNGEDIYNHLREGSSNELLSENEYDVGGCSGNEDPEIYNHLHSDSFVENSDNNYNMYGVN</sequence>
<keyword evidence="3" id="KW-0732">Signal</keyword>
<keyword evidence="2" id="KW-0472">Membrane</keyword>
<feature type="compositionally biased region" description="Basic and acidic residues" evidence="1">
    <location>
        <begin position="422"/>
        <end position="444"/>
    </location>
</feature>
<dbReference type="EnsemblMetazoa" id="G16458.1">
    <property type="protein sequence ID" value="G16458.1:cds"/>
    <property type="gene ID" value="G16458"/>
</dbReference>
<proteinExistence type="predicted"/>
<name>A0A8W8IYS2_MAGGI</name>
<accession>A0A8W8IYS2</accession>
<reference evidence="4" key="1">
    <citation type="submission" date="2022-08" db="UniProtKB">
        <authorList>
            <consortium name="EnsemblMetazoa"/>
        </authorList>
    </citation>
    <scope>IDENTIFICATION</scope>
    <source>
        <strain evidence="4">05x7-T-G4-1.051#20</strain>
    </source>
</reference>
<protein>
    <recommendedName>
        <fullName evidence="6">C-type lectin domain-containing protein</fullName>
    </recommendedName>
</protein>
<keyword evidence="2" id="KW-0812">Transmembrane</keyword>
<keyword evidence="2" id="KW-1133">Transmembrane helix</keyword>
<evidence type="ECO:0000313" key="4">
    <source>
        <dbReference type="EnsemblMetazoa" id="G16458.1:cds"/>
    </source>
</evidence>